<feature type="non-terminal residue" evidence="1">
    <location>
        <position position="1"/>
    </location>
</feature>
<dbReference type="InterPro" id="IPR023214">
    <property type="entry name" value="HAD_sf"/>
</dbReference>
<sequence>IIFDLGDVVFKWSPETKTSISSRTLRDILSSPTWFNYERGQLAEEECYQQIGEEFNLLSGEVRRAFDQARESLVADEALIDLIRDLKTQSDGRLRIFAMSNISPPDWAVLRTKPADWSIFDQVFTSGSAGERKPNLGFYEHVLAGTGVGPRQTIFVDDKLENVISARSLGFHGIVFDSPEPVKRALRNLTGDPLARGQAFLHENAGNLVSVTENSDNHEAVLLQENFAQLLILEVIGDANLVNLVEHPRTWSFFQGKGQLTTEEFPFDLDTTSLGLTVMKRDKAVANSVMNEMLEYVDHDGIIQTYFDHRRPRFDPVVCVNALTLFYTHGRGSELSRTLQWIHKVLLNRAYLDGTRYYQTAECFLFFLSRLLASSEDRELHALLKPLLRERIQERIGVEGDSIALAMRILVCDFVGLRDEIDLRSLLPLQCEDGGWEIGWIYKYGSSGLRIGNRGLTTALALNAL</sequence>
<gene>
    <name evidence="1" type="ORF">LACBIDRAFT_166507</name>
</gene>
<dbReference type="Gene3D" id="1.10.150.240">
    <property type="entry name" value="Putative phosphatase, domain 2"/>
    <property type="match status" value="1"/>
</dbReference>
<reference evidence="1 2" key="1">
    <citation type="journal article" date="2008" name="Nature">
        <title>The genome of Laccaria bicolor provides insights into mycorrhizal symbiosis.</title>
        <authorList>
            <person name="Martin F."/>
            <person name="Aerts A."/>
            <person name="Ahren D."/>
            <person name="Brun A."/>
            <person name="Danchin E.G.J."/>
            <person name="Duchaussoy F."/>
            <person name="Gibon J."/>
            <person name="Kohler A."/>
            <person name="Lindquist E."/>
            <person name="Pereda V."/>
            <person name="Salamov A."/>
            <person name="Shapiro H.J."/>
            <person name="Wuyts J."/>
            <person name="Blaudez D."/>
            <person name="Buee M."/>
            <person name="Brokstein P."/>
            <person name="Canbaeck B."/>
            <person name="Cohen D."/>
            <person name="Courty P.E."/>
            <person name="Coutinho P.M."/>
            <person name="Delaruelle C."/>
            <person name="Detter J.C."/>
            <person name="Deveau A."/>
            <person name="DiFazio S."/>
            <person name="Duplessis S."/>
            <person name="Fraissinet-Tachet L."/>
            <person name="Lucic E."/>
            <person name="Frey-Klett P."/>
            <person name="Fourrey C."/>
            <person name="Feussner I."/>
            <person name="Gay G."/>
            <person name="Grimwood J."/>
            <person name="Hoegger P.J."/>
            <person name="Jain P."/>
            <person name="Kilaru S."/>
            <person name="Labbe J."/>
            <person name="Lin Y.C."/>
            <person name="Legue V."/>
            <person name="Le Tacon F."/>
            <person name="Marmeisse R."/>
            <person name="Melayah D."/>
            <person name="Montanini B."/>
            <person name="Muratet M."/>
            <person name="Nehls U."/>
            <person name="Niculita-Hirzel H."/>
            <person name="Oudot-Le Secq M.P."/>
            <person name="Peter M."/>
            <person name="Quesneville H."/>
            <person name="Rajashekar B."/>
            <person name="Reich M."/>
            <person name="Rouhier N."/>
            <person name="Schmutz J."/>
            <person name="Yin T."/>
            <person name="Chalot M."/>
            <person name="Henrissat B."/>
            <person name="Kuees U."/>
            <person name="Lucas S."/>
            <person name="Van de Peer Y."/>
            <person name="Podila G.K."/>
            <person name="Polle A."/>
            <person name="Pukkila P.J."/>
            <person name="Richardson P.M."/>
            <person name="Rouze P."/>
            <person name="Sanders I.R."/>
            <person name="Stajich J.E."/>
            <person name="Tunlid A."/>
            <person name="Tuskan G."/>
            <person name="Grigoriev I.V."/>
        </authorList>
    </citation>
    <scope>NUCLEOTIDE SEQUENCE [LARGE SCALE GENOMIC DNA]</scope>
    <source>
        <strain evidence="2">S238N-H82 / ATCC MYA-4686</strain>
    </source>
</reference>
<dbReference type="InParanoid" id="B0D0M1"/>
<accession>B0D0M1</accession>
<feature type="non-terminal residue" evidence="1">
    <location>
        <position position="465"/>
    </location>
</feature>
<dbReference type="AlphaFoldDB" id="B0D0M1"/>
<keyword evidence="2" id="KW-1185">Reference proteome</keyword>
<dbReference type="NCBIfam" id="TIGR01509">
    <property type="entry name" value="HAD-SF-IA-v3"/>
    <property type="match status" value="1"/>
</dbReference>
<evidence type="ECO:0000313" key="2">
    <source>
        <dbReference type="Proteomes" id="UP000001194"/>
    </source>
</evidence>
<dbReference type="SFLD" id="SFLDG01129">
    <property type="entry name" value="C1.5:_HAD__Beta-PGM__Phosphata"/>
    <property type="match status" value="1"/>
</dbReference>
<dbReference type="PANTHER" id="PTHR43611:SF3">
    <property type="entry name" value="FLAVIN MONONUCLEOTIDE HYDROLASE 1, CHLOROPLATIC"/>
    <property type="match status" value="1"/>
</dbReference>
<dbReference type="InterPro" id="IPR023198">
    <property type="entry name" value="PGP-like_dom2"/>
</dbReference>
<dbReference type="Gene3D" id="3.40.50.1000">
    <property type="entry name" value="HAD superfamily/HAD-like"/>
    <property type="match status" value="1"/>
</dbReference>
<evidence type="ECO:0000313" key="1">
    <source>
        <dbReference type="EMBL" id="EDR11485.1"/>
    </source>
</evidence>
<dbReference type="SFLD" id="SFLDS00003">
    <property type="entry name" value="Haloacid_Dehalogenase"/>
    <property type="match status" value="1"/>
</dbReference>
<dbReference type="GO" id="GO:0016791">
    <property type="term" value="F:phosphatase activity"/>
    <property type="evidence" value="ECO:0007669"/>
    <property type="project" value="UniProtKB-ARBA"/>
</dbReference>
<dbReference type="InterPro" id="IPR036412">
    <property type="entry name" value="HAD-like_sf"/>
</dbReference>
<protein>
    <submittedName>
        <fullName evidence="1">Predicted protein</fullName>
    </submittedName>
</protein>
<dbReference type="HOGENOM" id="CLU_019989_1_0_1"/>
<dbReference type="PANTHER" id="PTHR43611">
    <property type="entry name" value="ALPHA-D-GLUCOSE 1-PHOSPHATE PHOSPHATASE"/>
    <property type="match status" value="1"/>
</dbReference>
<proteinExistence type="predicted"/>
<dbReference type="InterPro" id="IPR006439">
    <property type="entry name" value="HAD-SF_hydro_IA"/>
</dbReference>
<dbReference type="OrthoDB" id="2012566at2759"/>
<organism evidence="2">
    <name type="scientific">Laccaria bicolor (strain S238N-H82 / ATCC MYA-4686)</name>
    <name type="common">Bicoloured deceiver</name>
    <name type="synonym">Laccaria laccata var. bicolor</name>
    <dbReference type="NCBI Taxonomy" id="486041"/>
    <lineage>
        <taxon>Eukaryota</taxon>
        <taxon>Fungi</taxon>
        <taxon>Dikarya</taxon>
        <taxon>Basidiomycota</taxon>
        <taxon>Agaricomycotina</taxon>
        <taxon>Agaricomycetes</taxon>
        <taxon>Agaricomycetidae</taxon>
        <taxon>Agaricales</taxon>
        <taxon>Agaricineae</taxon>
        <taxon>Hydnangiaceae</taxon>
        <taxon>Laccaria</taxon>
    </lineage>
</organism>
<name>B0D0M1_LACBS</name>
<dbReference type="RefSeq" id="XP_001877382.1">
    <property type="nucleotide sequence ID" value="XM_001877347.1"/>
</dbReference>
<dbReference type="EMBL" id="DS547095">
    <property type="protein sequence ID" value="EDR11485.1"/>
    <property type="molecule type" value="Genomic_DNA"/>
</dbReference>
<dbReference type="STRING" id="486041.B0D0M1"/>
<dbReference type="GeneID" id="6073030"/>
<dbReference type="KEGG" id="lbc:LACBIDRAFT_166507"/>
<dbReference type="Proteomes" id="UP000001194">
    <property type="component" value="Unassembled WGS sequence"/>
</dbReference>
<dbReference type="SUPFAM" id="SSF56784">
    <property type="entry name" value="HAD-like"/>
    <property type="match status" value="1"/>
</dbReference>